<accession>A0A9W9RBM9</accession>
<keyword evidence="2" id="KW-1185">Reference proteome</keyword>
<comment type="caution">
    <text evidence="1">The sequence shown here is derived from an EMBL/GenBank/DDBJ whole genome shotgun (WGS) entry which is preliminary data.</text>
</comment>
<dbReference type="RefSeq" id="XP_056574026.1">
    <property type="nucleotide sequence ID" value="XM_056728211.1"/>
</dbReference>
<protein>
    <submittedName>
        <fullName evidence="1">Uncharacterized protein</fullName>
    </submittedName>
</protein>
<organism evidence="1 2">
    <name type="scientific">Penicillium concentricum</name>
    <dbReference type="NCBI Taxonomy" id="293559"/>
    <lineage>
        <taxon>Eukaryota</taxon>
        <taxon>Fungi</taxon>
        <taxon>Dikarya</taxon>
        <taxon>Ascomycota</taxon>
        <taxon>Pezizomycotina</taxon>
        <taxon>Eurotiomycetes</taxon>
        <taxon>Eurotiomycetidae</taxon>
        <taxon>Eurotiales</taxon>
        <taxon>Aspergillaceae</taxon>
        <taxon>Penicillium</taxon>
    </lineage>
</organism>
<dbReference type="AlphaFoldDB" id="A0A9W9RBM9"/>
<reference evidence="1" key="2">
    <citation type="journal article" date="2023" name="IMA Fungus">
        <title>Comparative genomic study of the Penicillium genus elucidates a diverse pangenome and 15 lateral gene transfer events.</title>
        <authorList>
            <person name="Petersen C."/>
            <person name="Sorensen T."/>
            <person name="Nielsen M.R."/>
            <person name="Sondergaard T.E."/>
            <person name="Sorensen J.L."/>
            <person name="Fitzpatrick D.A."/>
            <person name="Frisvad J.C."/>
            <person name="Nielsen K.L."/>
        </authorList>
    </citation>
    <scope>NUCLEOTIDE SEQUENCE</scope>
    <source>
        <strain evidence="1">IBT 3081</strain>
    </source>
</reference>
<name>A0A9W9RBM9_9EURO</name>
<reference evidence="1" key="1">
    <citation type="submission" date="2022-12" db="EMBL/GenBank/DDBJ databases">
        <authorList>
            <person name="Petersen C."/>
        </authorList>
    </citation>
    <scope>NUCLEOTIDE SEQUENCE</scope>
    <source>
        <strain evidence="1">IBT 3081</strain>
    </source>
</reference>
<gene>
    <name evidence="1" type="ORF">N7517_010488</name>
</gene>
<dbReference type="Proteomes" id="UP001147752">
    <property type="component" value="Unassembled WGS sequence"/>
</dbReference>
<dbReference type="EMBL" id="JAPZBT010000006">
    <property type="protein sequence ID" value="KAJ5355879.1"/>
    <property type="molecule type" value="Genomic_DNA"/>
</dbReference>
<dbReference type="GeneID" id="81467394"/>
<evidence type="ECO:0000313" key="1">
    <source>
        <dbReference type="EMBL" id="KAJ5355879.1"/>
    </source>
</evidence>
<sequence>MNIKNILSPPGTKSPCQVTEGILNIWRRHRRNARGIVVLHCTKPSVWNHTMVVYTPEVLLKDPNVAVAYPSRFGNWVFLGYSD</sequence>
<evidence type="ECO:0000313" key="2">
    <source>
        <dbReference type="Proteomes" id="UP001147752"/>
    </source>
</evidence>
<proteinExistence type="predicted"/>